<dbReference type="Gene3D" id="2.60.40.4380">
    <property type="entry name" value="Translational regulator CsrA"/>
    <property type="match status" value="1"/>
</dbReference>
<evidence type="ECO:0000313" key="8">
    <source>
        <dbReference type="Proteomes" id="UP000006556"/>
    </source>
</evidence>
<dbReference type="GO" id="GO:0045947">
    <property type="term" value="P:negative regulation of translational initiation"/>
    <property type="evidence" value="ECO:0007669"/>
    <property type="project" value="UniProtKB-UniRule"/>
</dbReference>
<dbReference type="NCBIfam" id="TIGR00202">
    <property type="entry name" value="csrA"/>
    <property type="match status" value="1"/>
</dbReference>
<dbReference type="KEGG" id="pth:PTH_2098"/>
<evidence type="ECO:0000256" key="1">
    <source>
        <dbReference type="ARBA" id="ARBA00022490"/>
    </source>
</evidence>
<dbReference type="GO" id="GO:0006109">
    <property type="term" value="P:regulation of carbohydrate metabolic process"/>
    <property type="evidence" value="ECO:0007669"/>
    <property type="project" value="InterPro"/>
</dbReference>
<protein>
    <recommendedName>
        <fullName evidence="6">Translational regulator CsrA</fullName>
    </recommendedName>
</protein>
<evidence type="ECO:0000256" key="5">
    <source>
        <dbReference type="ARBA" id="ARBA00022884"/>
    </source>
</evidence>
<evidence type="ECO:0000313" key="7">
    <source>
        <dbReference type="EMBL" id="BAF60279.1"/>
    </source>
</evidence>
<dbReference type="InterPro" id="IPR036107">
    <property type="entry name" value="CsrA_sf"/>
</dbReference>
<dbReference type="GO" id="GO:0048027">
    <property type="term" value="F:mRNA 5'-UTR binding"/>
    <property type="evidence" value="ECO:0007669"/>
    <property type="project" value="UniProtKB-UniRule"/>
</dbReference>
<dbReference type="NCBIfam" id="NF002469">
    <property type="entry name" value="PRK01712.1"/>
    <property type="match status" value="1"/>
</dbReference>
<dbReference type="HOGENOM" id="CLU_164837_0_0_9"/>
<name>A5D0G6_PELTS</name>
<keyword evidence="4 6" id="KW-0810">Translation regulation</keyword>
<dbReference type="AlphaFoldDB" id="A5D0G6"/>
<comment type="subcellular location">
    <subcellularLocation>
        <location evidence="6">Cytoplasm</location>
    </subcellularLocation>
</comment>
<dbReference type="GO" id="GO:0006402">
    <property type="term" value="P:mRNA catabolic process"/>
    <property type="evidence" value="ECO:0007669"/>
    <property type="project" value="InterPro"/>
</dbReference>
<dbReference type="FunFam" id="2.60.40.4380:FF:000002">
    <property type="entry name" value="Translational regulator CsrA"/>
    <property type="match status" value="1"/>
</dbReference>
<dbReference type="PANTHER" id="PTHR34984:SF1">
    <property type="entry name" value="CARBON STORAGE REGULATOR"/>
    <property type="match status" value="1"/>
</dbReference>
<dbReference type="eggNOG" id="COG1551">
    <property type="taxonomic scope" value="Bacteria"/>
</dbReference>
<dbReference type="EMBL" id="AP009389">
    <property type="protein sequence ID" value="BAF60279.1"/>
    <property type="molecule type" value="Genomic_DNA"/>
</dbReference>
<comment type="function">
    <text evidence="6">A translational regulator that binds mRNA to regulate translation initiation and/or mRNA stability. Usually binds in the 5'-UTR at or near the Shine-Dalgarno sequence preventing ribosome-binding, thus repressing translation. Its main target seems to be the major flagellin gene, while its function is anatagonized by FliW.</text>
</comment>
<dbReference type="STRING" id="370438.PTH_2098"/>
<comment type="similarity">
    <text evidence="6">Belongs to the CsrA/RsmA family.</text>
</comment>
<evidence type="ECO:0000256" key="4">
    <source>
        <dbReference type="ARBA" id="ARBA00022845"/>
    </source>
</evidence>
<comment type="subunit">
    <text evidence="6">Homodimer; the beta-strands of each monomer intercalate to form a hydrophobic core, while the alpha-helices form wings that extend away from the core.</text>
</comment>
<reference evidence="8" key="1">
    <citation type="journal article" date="2008" name="Genome Res.">
        <title>The genome of Pelotomaculum thermopropionicum reveals niche-associated evolution in anaerobic microbiota.</title>
        <authorList>
            <person name="Kosaka T."/>
            <person name="Kato S."/>
            <person name="Shimoyama T."/>
            <person name="Ishii S."/>
            <person name="Abe T."/>
            <person name="Watanabe K."/>
        </authorList>
    </citation>
    <scope>NUCLEOTIDE SEQUENCE [LARGE SCALE GENOMIC DNA]</scope>
    <source>
        <strain evidence="8">DSM 13744 / JCM 10971 / SI</strain>
    </source>
</reference>
<evidence type="ECO:0000256" key="2">
    <source>
        <dbReference type="ARBA" id="ARBA00022491"/>
    </source>
</evidence>
<accession>A5D0G6</accession>
<keyword evidence="3 6" id="KW-1005">Bacterial flagellum biogenesis</keyword>
<keyword evidence="5 6" id="KW-0694">RNA-binding</keyword>
<dbReference type="GO" id="GO:0044781">
    <property type="term" value="P:bacterial-type flagellum organization"/>
    <property type="evidence" value="ECO:0007669"/>
    <property type="project" value="UniProtKB-KW"/>
</dbReference>
<proteinExistence type="inferred from homology"/>
<dbReference type="InterPro" id="IPR003751">
    <property type="entry name" value="CsrA"/>
</dbReference>
<keyword evidence="8" id="KW-1185">Reference proteome</keyword>
<keyword evidence="1 6" id="KW-0963">Cytoplasm</keyword>
<dbReference type="GO" id="GO:0005829">
    <property type="term" value="C:cytosol"/>
    <property type="evidence" value="ECO:0007669"/>
    <property type="project" value="TreeGrafter"/>
</dbReference>
<evidence type="ECO:0000256" key="6">
    <source>
        <dbReference type="HAMAP-Rule" id="MF_00167"/>
    </source>
</evidence>
<dbReference type="HAMAP" id="MF_00167">
    <property type="entry name" value="CsrA"/>
    <property type="match status" value="1"/>
</dbReference>
<gene>
    <name evidence="7" type="primary">CsrA</name>
    <name evidence="6" type="synonym">csrA</name>
    <name evidence="7" type="ordered locus">PTH_2098</name>
</gene>
<evidence type="ECO:0000256" key="3">
    <source>
        <dbReference type="ARBA" id="ARBA00022795"/>
    </source>
</evidence>
<dbReference type="PANTHER" id="PTHR34984">
    <property type="entry name" value="CARBON STORAGE REGULATOR"/>
    <property type="match status" value="1"/>
</dbReference>
<sequence>MLVLTRKRGQSLNIGNNVCIVVLDVSGDTVRIGIEAPPEVAVYRSEIYRAIQEENLSALASKDVVAKVKTMASVDTAPNKIIPGTSAKRGIKK</sequence>
<dbReference type="Proteomes" id="UP000006556">
    <property type="component" value="Chromosome"/>
</dbReference>
<dbReference type="SUPFAM" id="SSF117130">
    <property type="entry name" value="CsrA-like"/>
    <property type="match status" value="1"/>
</dbReference>
<keyword evidence="2 6" id="KW-0678">Repressor</keyword>
<dbReference type="GO" id="GO:1902208">
    <property type="term" value="P:regulation of bacterial-type flagellum assembly"/>
    <property type="evidence" value="ECO:0007669"/>
    <property type="project" value="UniProtKB-UniRule"/>
</dbReference>
<organism evidence="7 8">
    <name type="scientific">Pelotomaculum thermopropionicum (strain DSM 13744 / JCM 10971 / SI)</name>
    <dbReference type="NCBI Taxonomy" id="370438"/>
    <lineage>
        <taxon>Bacteria</taxon>
        <taxon>Bacillati</taxon>
        <taxon>Bacillota</taxon>
        <taxon>Clostridia</taxon>
        <taxon>Eubacteriales</taxon>
        <taxon>Desulfotomaculaceae</taxon>
        <taxon>Pelotomaculum</taxon>
    </lineage>
</organism>
<dbReference type="Pfam" id="PF02599">
    <property type="entry name" value="CsrA"/>
    <property type="match status" value="1"/>
</dbReference>